<keyword evidence="6" id="KW-1185">Reference proteome</keyword>
<dbReference type="InterPro" id="IPR037923">
    <property type="entry name" value="HTH-like"/>
</dbReference>
<dbReference type="Gene3D" id="1.10.10.60">
    <property type="entry name" value="Homeodomain-like"/>
    <property type="match status" value="2"/>
</dbReference>
<dbReference type="Pfam" id="PF12833">
    <property type="entry name" value="HTH_18"/>
    <property type="match status" value="1"/>
</dbReference>
<dbReference type="GO" id="GO:0043565">
    <property type="term" value="F:sequence-specific DNA binding"/>
    <property type="evidence" value="ECO:0007669"/>
    <property type="project" value="InterPro"/>
</dbReference>
<protein>
    <submittedName>
        <fullName evidence="5">AraC family transcriptional regulator</fullName>
    </submittedName>
</protein>
<keyword evidence="3" id="KW-0804">Transcription</keyword>
<keyword evidence="1" id="KW-0805">Transcription regulation</keyword>
<gene>
    <name evidence="5" type="ORF">GXN74_06545</name>
</gene>
<dbReference type="GO" id="GO:0003700">
    <property type="term" value="F:DNA-binding transcription factor activity"/>
    <property type="evidence" value="ECO:0007669"/>
    <property type="project" value="InterPro"/>
</dbReference>
<dbReference type="PRINTS" id="PR00032">
    <property type="entry name" value="HTHARAC"/>
</dbReference>
<evidence type="ECO:0000313" key="6">
    <source>
        <dbReference type="Proteomes" id="UP000461585"/>
    </source>
</evidence>
<organism evidence="5 6">
    <name type="scientific">Anaerotalea alkaliphila</name>
    <dbReference type="NCBI Taxonomy" id="2662126"/>
    <lineage>
        <taxon>Bacteria</taxon>
        <taxon>Bacillati</taxon>
        <taxon>Bacillota</taxon>
        <taxon>Clostridia</taxon>
        <taxon>Eubacteriales</taxon>
        <taxon>Anaerotalea</taxon>
    </lineage>
</organism>
<dbReference type="AlphaFoldDB" id="A0A7X5KN45"/>
<sequence>MSRWNSDEGMSREVLQETLSINGQFYVEYIIYALEGSRRYEEVHHTHPSLELSMIREGRGHYRIGGREYDVGPGDVFIINNTESHGLEMAREESLTNVVIHFEPRFVWSEPNHFDGRFLDVFFERNQQFSHRLDPENPVTEEIRRLFGEIGDEFGGKRPAYELMVKVKLLNILVLLIRHYGYVRKDESPAHLQELAIIRKVTDYIDNRYVEEISLGDLAAIANMNPSYFSTFFKRYNGMSPSEYILRKRITHAMSYIRATDGTILEIALKSGFNTVANFNKQFKKVTGMSPTLFRNSQNPSGHAQK</sequence>
<dbReference type="InterPro" id="IPR003313">
    <property type="entry name" value="AraC-bd"/>
</dbReference>
<dbReference type="Proteomes" id="UP000461585">
    <property type="component" value="Unassembled WGS sequence"/>
</dbReference>
<feature type="domain" description="HTH araC/xylS-type" evidence="4">
    <location>
        <begin position="199"/>
        <end position="297"/>
    </location>
</feature>
<dbReference type="Pfam" id="PF02311">
    <property type="entry name" value="AraC_binding"/>
    <property type="match status" value="1"/>
</dbReference>
<evidence type="ECO:0000259" key="4">
    <source>
        <dbReference type="PROSITE" id="PS01124"/>
    </source>
</evidence>
<dbReference type="InterPro" id="IPR009057">
    <property type="entry name" value="Homeodomain-like_sf"/>
</dbReference>
<proteinExistence type="predicted"/>
<dbReference type="InterPro" id="IPR018060">
    <property type="entry name" value="HTH_AraC"/>
</dbReference>
<accession>A0A7X5KN45</accession>
<dbReference type="InterPro" id="IPR020449">
    <property type="entry name" value="Tscrpt_reg_AraC-type_HTH"/>
</dbReference>
<reference evidence="5 6" key="1">
    <citation type="submission" date="2020-01" db="EMBL/GenBank/DDBJ databases">
        <title>Anaeroalcalibacter tamaniensis gen. nov., sp. nov., moderately halophilic strictly anaerobic fermenter bacterium from mud volcano of Taman peninsula.</title>
        <authorList>
            <person name="Frolova A."/>
            <person name="Merkel A.Y."/>
            <person name="Slobodkin A.I."/>
        </authorList>
    </citation>
    <scope>NUCLEOTIDE SEQUENCE [LARGE SCALE GENOMIC DNA]</scope>
    <source>
        <strain evidence="5 6">F-3ap</strain>
    </source>
</reference>
<evidence type="ECO:0000256" key="2">
    <source>
        <dbReference type="ARBA" id="ARBA00023125"/>
    </source>
</evidence>
<dbReference type="EMBL" id="JAAEEH010000014">
    <property type="protein sequence ID" value="NDL67398.1"/>
    <property type="molecule type" value="Genomic_DNA"/>
</dbReference>
<keyword evidence="2" id="KW-0238">DNA-binding</keyword>
<dbReference type="RefSeq" id="WP_162370125.1">
    <property type="nucleotide sequence ID" value="NZ_JAAEEH010000014.1"/>
</dbReference>
<dbReference type="SUPFAM" id="SSF46689">
    <property type="entry name" value="Homeodomain-like"/>
    <property type="match status" value="2"/>
</dbReference>
<name>A0A7X5KN45_9FIRM</name>
<dbReference type="Gene3D" id="2.60.120.10">
    <property type="entry name" value="Jelly Rolls"/>
    <property type="match status" value="1"/>
</dbReference>
<dbReference type="SMART" id="SM00342">
    <property type="entry name" value="HTH_ARAC"/>
    <property type="match status" value="1"/>
</dbReference>
<dbReference type="PROSITE" id="PS01124">
    <property type="entry name" value="HTH_ARAC_FAMILY_2"/>
    <property type="match status" value="1"/>
</dbReference>
<evidence type="ECO:0000256" key="1">
    <source>
        <dbReference type="ARBA" id="ARBA00023015"/>
    </source>
</evidence>
<evidence type="ECO:0000313" key="5">
    <source>
        <dbReference type="EMBL" id="NDL67398.1"/>
    </source>
</evidence>
<comment type="caution">
    <text evidence="5">The sequence shown here is derived from an EMBL/GenBank/DDBJ whole genome shotgun (WGS) entry which is preliminary data.</text>
</comment>
<evidence type="ECO:0000256" key="3">
    <source>
        <dbReference type="ARBA" id="ARBA00023163"/>
    </source>
</evidence>
<dbReference type="PANTHER" id="PTHR43280">
    <property type="entry name" value="ARAC-FAMILY TRANSCRIPTIONAL REGULATOR"/>
    <property type="match status" value="1"/>
</dbReference>
<dbReference type="SUPFAM" id="SSF51215">
    <property type="entry name" value="Regulatory protein AraC"/>
    <property type="match status" value="1"/>
</dbReference>
<dbReference type="InterPro" id="IPR018062">
    <property type="entry name" value="HTH_AraC-typ_CS"/>
</dbReference>
<dbReference type="PROSITE" id="PS00041">
    <property type="entry name" value="HTH_ARAC_FAMILY_1"/>
    <property type="match status" value="1"/>
</dbReference>
<dbReference type="PANTHER" id="PTHR43280:SF2">
    <property type="entry name" value="HTH-TYPE TRANSCRIPTIONAL REGULATOR EXSA"/>
    <property type="match status" value="1"/>
</dbReference>
<dbReference type="InterPro" id="IPR014710">
    <property type="entry name" value="RmlC-like_jellyroll"/>
</dbReference>